<evidence type="ECO:0000313" key="1">
    <source>
        <dbReference type="EMBL" id="KAK3300662.1"/>
    </source>
</evidence>
<dbReference type="EMBL" id="JAUEPN010000001">
    <property type="protein sequence ID" value="KAK3300662.1"/>
    <property type="molecule type" value="Genomic_DNA"/>
</dbReference>
<evidence type="ECO:0000313" key="2">
    <source>
        <dbReference type="Proteomes" id="UP001278766"/>
    </source>
</evidence>
<dbReference type="RefSeq" id="XP_062664176.1">
    <property type="nucleotide sequence ID" value="XM_062800196.1"/>
</dbReference>
<organism evidence="1 2">
    <name type="scientific">Chaetomium fimeti</name>
    <dbReference type="NCBI Taxonomy" id="1854472"/>
    <lineage>
        <taxon>Eukaryota</taxon>
        <taxon>Fungi</taxon>
        <taxon>Dikarya</taxon>
        <taxon>Ascomycota</taxon>
        <taxon>Pezizomycotina</taxon>
        <taxon>Sordariomycetes</taxon>
        <taxon>Sordariomycetidae</taxon>
        <taxon>Sordariales</taxon>
        <taxon>Chaetomiaceae</taxon>
        <taxon>Chaetomium</taxon>
    </lineage>
</organism>
<comment type="caution">
    <text evidence="1">The sequence shown here is derived from an EMBL/GenBank/DDBJ whole genome shotgun (WGS) entry which is preliminary data.</text>
</comment>
<feature type="non-terminal residue" evidence="1">
    <location>
        <position position="1"/>
    </location>
</feature>
<dbReference type="GeneID" id="87837144"/>
<protein>
    <submittedName>
        <fullName evidence="1">Uncharacterized protein</fullName>
    </submittedName>
</protein>
<reference evidence="1" key="1">
    <citation type="journal article" date="2023" name="Mol. Phylogenet. Evol.">
        <title>Genome-scale phylogeny and comparative genomics of the fungal order Sordariales.</title>
        <authorList>
            <person name="Hensen N."/>
            <person name="Bonometti L."/>
            <person name="Westerberg I."/>
            <person name="Brannstrom I.O."/>
            <person name="Guillou S."/>
            <person name="Cros-Aarteil S."/>
            <person name="Calhoun S."/>
            <person name="Haridas S."/>
            <person name="Kuo A."/>
            <person name="Mondo S."/>
            <person name="Pangilinan J."/>
            <person name="Riley R."/>
            <person name="LaButti K."/>
            <person name="Andreopoulos B."/>
            <person name="Lipzen A."/>
            <person name="Chen C."/>
            <person name="Yan M."/>
            <person name="Daum C."/>
            <person name="Ng V."/>
            <person name="Clum A."/>
            <person name="Steindorff A."/>
            <person name="Ohm R.A."/>
            <person name="Martin F."/>
            <person name="Silar P."/>
            <person name="Natvig D.O."/>
            <person name="Lalanne C."/>
            <person name="Gautier V."/>
            <person name="Ament-Velasquez S.L."/>
            <person name="Kruys A."/>
            <person name="Hutchinson M.I."/>
            <person name="Powell A.J."/>
            <person name="Barry K."/>
            <person name="Miller A.N."/>
            <person name="Grigoriev I.V."/>
            <person name="Debuchy R."/>
            <person name="Gladieux P."/>
            <person name="Hiltunen Thoren M."/>
            <person name="Johannesson H."/>
        </authorList>
    </citation>
    <scope>NUCLEOTIDE SEQUENCE</scope>
    <source>
        <strain evidence="1">CBS 168.71</strain>
    </source>
</reference>
<keyword evidence="2" id="KW-1185">Reference proteome</keyword>
<accession>A0AAE0LWZ7</accession>
<name>A0AAE0LWZ7_9PEZI</name>
<reference evidence="1" key="2">
    <citation type="submission" date="2023-06" db="EMBL/GenBank/DDBJ databases">
        <authorList>
            <consortium name="Lawrence Berkeley National Laboratory"/>
            <person name="Haridas S."/>
            <person name="Hensen N."/>
            <person name="Bonometti L."/>
            <person name="Westerberg I."/>
            <person name="Brannstrom I.O."/>
            <person name="Guillou S."/>
            <person name="Cros-Aarteil S."/>
            <person name="Calhoun S."/>
            <person name="Kuo A."/>
            <person name="Mondo S."/>
            <person name="Pangilinan J."/>
            <person name="Riley R."/>
            <person name="Labutti K."/>
            <person name="Andreopoulos B."/>
            <person name="Lipzen A."/>
            <person name="Chen C."/>
            <person name="Yanf M."/>
            <person name="Daum C."/>
            <person name="Ng V."/>
            <person name="Clum A."/>
            <person name="Steindorff A."/>
            <person name="Ohm R."/>
            <person name="Martin F."/>
            <person name="Silar P."/>
            <person name="Natvig D."/>
            <person name="Lalanne C."/>
            <person name="Gautier V."/>
            <person name="Ament-Velasquez S.L."/>
            <person name="Kruys A."/>
            <person name="Hutchinson M.I."/>
            <person name="Powell A.J."/>
            <person name="Barry K."/>
            <person name="Miller A.N."/>
            <person name="Grigoriev I.V."/>
            <person name="Debuchy R."/>
            <person name="Gladieux P."/>
            <person name="Thoren M.H."/>
            <person name="Johannesson H."/>
        </authorList>
    </citation>
    <scope>NUCLEOTIDE SEQUENCE</scope>
    <source>
        <strain evidence="1">CBS 168.71</strain>
    </source>
</reference>
<sequence>KLLHGYEAVAPGTPRCSTKPIELVARAVHDIGVWLYRQDTSRHKDDALGRWPPSEEHKRFYRRAFLGTVFSHPWYPDYDQYPEGIADCVGYWAEVRILGGVMLFDRRDPESVSEAAVNAVYIHPDRRLVTYRICRLLEDQKEALALFLGSGTTPSQRCPLPLLPDQANLERVDPTEAIETTGIYRDIWERRPLPPSDSDPRLKDVSDYVNYPSRQDWRESKRRT</sequence>
<gene>
    <name evidence="1" type="ORF">B0H64DRAFT_314328</name>
</gene>
<dbReference type="AlphaFoldDB" id="A0AAE0LWZ7"/>
<dbReference type="Proteomes" id="UP001278766">
    <property type="component" value="Unassembled WGS sequence"/>
</dbReference>
<proteinExistence type="predicted"/>